<feature type="compositionally biased region" description="Polar residues" evidence="1">
    <location>
        <begin position="9"/>
        <end position="23"/>
    </location>
</feature>
<dbReference type="PANTHER" id="PTHR47150:SF5">
    <property type="entry name" value="OS07G0546750 PROTEIN"/>
    <property type="match status" value="1"/>
</dbReference>
<reference evidence="2" key="1">
    <citation type="submission" date="2023-07" db="EMBL/GenBank/DDBJ databases">
        <title>A chromosome-level genome assembly of Lolium multiflorum.</title>
        <authorList>
            <person name="Chen Y."/>
            <person name="Copetti D."/>
            <person name="Kolliker R."/>
            <person name="Studer B."/>
        </authorList>
    </citation>
    <scope>NUCLEOTIDE SEQUENCE</scope>
    <source>
        <strain evidence="2">02402/16</strain>
        <tissue evidence="2">Leaf</tissue>
    </source>
</reference>
<accession>A0AAD8RBF9</accession>
<dbReference type="EMBL" id="JAUUTY010000006">
    <property type="protein sequence ID" value="KAK1618563.1"/>
    <property type="molecule type" value="Genomic_DNA"/>
</dbReference>
<organism evidence="2 3">
    <name type="scientific">Lolium multiflorum</name>
    <name type="common">Italian ryegrass</name>
    <name type="synonym">Lolium perenne subsp. multiflorum</name>
    <dbReference type="NCBI Taxonomy" id="4521"/>
    <lineage>
        <taxon>Eukaryota</taxon>
        <taxon>Viridiplantae</taxon>
        <taxon>Streptophyta</taxon>
        <taxon>Embryophyta</taxon>
        <taxon>Tracheophyta</taxon>
        <taxon>Spermatophyta</taxon>
        <taxon>Magnoliopsida</taxon>
        <taxon>Liliopsida</taxon>
        <taxon>Poales</taxon>
        <taxon>Poaceae</taxon>
        <taxon>BOP clade</taxon>
        <taxon>Pooideae</taxon>
        <taxon>Poodae</taxon>
        <taxon>Poeae</taxon>
        <taxon>Poeae Chloroplast Group 2 (Poeae type)</taxon>
        <taxon>Loliodinae</taxon>
        <taxon>Loliinae</taxon>
        <taxon>Lolium</taxon>
    </lineage>
</organism>
<sequence length="605" mass="68075">MVAERPFSSAVTGNASGPCSGAQSDPPVRGDANLAQICVRFASLRTRRASSISYPVPQVRDSEIDRFDLFLFPLRCCPSATPPPPSAAVRRSAAVLAVGSVVAARESRIVLGVGSGANLPAVFGPNVAGCAALPRRPRPVRSIAPVGSFSFFRRDLCAAIDQQFVPTQMDAWHMVEKFRAEIVDSSSDDESDQSAQTLATTAASMIHEFTSNPGPQHRGSVKGRSKNLPRNRVAGQARLHKDYFHLTNPLFPEKLFRRRYRMSRDLFLVILRGVRNYDPYFQCRPDATGALGFTSYQKCSAAIRMLSYGMAADIFDEYLRMGESTCLESMYRFCRAVIAVFGEYYCREPNVEDTRRLMSINESRGFPGMIGSIDCMHWEWKNCPFGWQGMYSGHEEGRTVILEAVISQDLWIWHSFFGMAGSNNDINVLQRSPVFERLMQGKAPRVSYEINGNAYDKPYYLADGIYPDWATLVKTVRNPNSEKTRRFAKMQEACRKDVERGFGVLQARWAIVRHPARTWSLKTMHEVMTCCVIMHNMIVENERPDGRNENHWEFQGELVAPVPGALSWADYLHMNVEVTNDTVSKQLQTDLIEHQWTLAGHEDHA</sequence>
<dbReference type="Proteomes" id="UP001231189">
    <property type="component" value="Unassembled WGS sequence"/>
</dbReference>
<keyword evidence="3" id="KW-1185">Reference proteome</keyword>
<name>A0AAD8RBF9_LOLMU</name>
<dbReference type="PANTHER" id="PTHR47150">
    <property type="entry name" value="OS12G0169200 PROTEIN"/>
    <property type="match status" value="1"/>
</dbReference>
<proteinExistence type="predicted"/>
<evidence type="ECO:0000313" key="3">
    <source>
        <dbReference type="Proteomes" id="UP001231189"/>
    </source>
</evidence>
<feature type="region of interest" description="Disordered" evidence="1">
    <location>
        <begin position="1"/>
        <end position="27"/>
    </location>
</feature>
<dbReference type="AlphaFoldDB" id="A0AAD8RBF9"/>
<evidence type="ECO:0000313" key="2">
    <source>
        <dbReference type="EMBL" id="KAK1618563.1"/>
    </source>
</evidence>
<dbReference type="Pfam" id="PF04827">
    <property type="entry name" value="Plant_tran"/>
    <property type="match status" value="1"/>
</dbReference>
<comment type="caution">
    <text evidence="2">The sequence shown here is derived from an EMBL/GenBank/DDBJ whole genome shotgun (WGS) entry which is preliminary data.</text>
</comment>
<protein>
    <submittedName>
        <fullName evidence="2">Uncharacterized protein</fullName>
    </submittedName>
</protein>
<gene>
    <name evidence="2" type="ORF">QYE76_024080</name>
</gene>
<dbReference type="InterPro" id="IPR006912">
    <property type="entry name" value="Harbinger_derived_prot"/>
</dbReference>
<evidence type="ECO:0000256" key="1">
    <source>
        <dbReference type="SAM" id="MobiDB-lite"/>
    </source>
</evidence>